<comment type="subunit">
    <text evidence="11">Oligomeric complex that consists of at least the alpha, beta, beta', gamma, delta, epsilon and zeta subunits.</text>
</comment>
<dbReference type="InterPro" id="IPR006056">
    <property type="entry name" value="RidA"/>
</dbReference>
<feature type="domain" description="Clathrin/coatomer adaptor adaptin-like N-terminal" evidence="12">
    <location>
        <begin position="32"/>
        <end position="500"/>
    </location>
</feature>
<keyword evidence="8 11" id="KW-0333">Golgi apparatus</keyword>
<evidence type="ECO:0000256" key="3">
    <source>
        <dbReference type="ARBA" id="ARBA00022448"/>
    </source>
</evidence>
<dbReference type="GO" id="GO:0030126">
    <property type="term" value="C:COPI vesicle coat"/>
    <property type="evidence" value="ECO:0007669"/>
    <property type="project" value="InterPro"/>
</dbReference>
<evidence type="ECO:0000259" key="14">
    <source>
        <dbReference type="Pfam" id="PF14806"/>
    </source>
</evidence>
<accession>A0A4T0LP79</accession>
<dbReference type="InterPro" id="IPR006175">
    <property type="entry name" value="YjgF/YER057c/UK114"/>
</dbReference>
<reference evidence="15 16" key="1">
    <citation type="submission" date="2019-03" db="EMBL/GenBank/DDBJ databases">
        <title>Sequencing 25 genomes of Wallemia mellicola.</title>
        <authorList>
            <person name="Gostincar C."/>
        </authorList>
    </citation>
    <scope>NUCLEOTIDE SEQUENCE [LARGE SCALE GENOMIC DNA]</scope>
    <source>
        <strain evidence="15 16">EXF-757</strain>
    </source>
</reference>
<protein>
    <recommendedName>
        <fullName evidence="11">Coatomer subunit beta</fullName>
    </recommendedName>
    <alternativeName>
        <fullName evidence="11">Beta-coat protein</fullName>
    </alternativeName>
</protein>
<dbReference type="InterPro" id="IPR002553">
    <property type="entry name" value="Clathrin/coatomer_adapt-like_N"/>
</dbReference>
<evidence type="ECO:0000256" key="7">
    <source>
        <dbReference type="ARBA" id="ARBA00022927"/>
    </source>
</evidence>
<dbReference type="PANTHER" id="PTHR10635">
    <property type="entry name" value="COATOMER SUBUNIT BETA"/>
    <property type="match status" value="1"/>
</dbReference>
<evidence type="ECO:0000256" key="9">
    <source>
        <dbReference type="ARBA" id="ARBA00023136"/>
    </source>
</evidence>
<dbReference type="InterPro" id="IPR016460">
    <property type="entry name" value="COPB1"/>
</dbReference>
<dbReference type="InterPro" id="IPR029446">
    <property type="entry name" value="COPB1_appendage_platform_dom"/>
</dbReference>
<keyword evidence="9 11" id="KW-0472">Membrane</keyword>
<evidence type="ECO:0000256" key="11">
    <source>
        <dbReference type="PIRNR" id="PIRNR005727"/>
    </source>
</evidence>
<sequence>MHQGVILVILPSSMEVPSYTLINYEITEIPTTQELRQGLEKGSDQIKLDTLKKIILLTLNGQSQPDLLMPIIQSILPNKNKHLKKLLHFYWEICPKYDEQNKLKQEMILVCNAIRNDLQHPNEFIRGSTLRFLQKITDYELLEPLLPTVRTCLEHRHSYVRKNAVFAIWSIYNKFEYLVPDAAELLQAFLVAESDNNCKRNAFVALANISTPIALEYLENFRDNLLSFDELLQLSLIELIRNDKDINANRALYLNFISQLLESSHYSVKYDAAITLTVLTNNSLAVKSAAAAFINIILNVSDNNVKLIVLARLSEMLSTNPNLLDTLVLDILNVLSAPDLQVKKKVIKIILEMINSRNVDQIVDYLKNELLKTTSSQDFERNVEYRQLLIQSIHTISIKYSQVASSVVDTLMRFLGDSNNPSAVDVISFVRQVVEKFPSLRQTIIKRLFETFSDVKSGKVFRGALWIIGEYCEQTDDIKMAFEKVRLVIGSIPILAAEQKAYDEQDYQNTNEENGQEQLITTTKVLADGTYATETKVSSAEDASRLAAVKAASKPPLRGLILNGDFYTASVLASTLTKLVMRLSTNQNLEANELNSIKAEAMLIMTSIIRVGQSKFVSTQIDEDSAERILSCVQALADEAASNSFKDIFLNDTKAAYSKMIHIEEEKVKEKNIKDSKVVKVQPDDLIAFRQFKKKTVDLDTKEFELDLTRATGADELKDDFMSKLQRIVQLTGFSDTIYAEAYVNIHQFDIILDVLIVNQTGNTMQNLNIEFATLGDLKLVERPSTLTLGPHAFHNVKATVKVSSTETGVIFGNIGYDGPGAAESTNIVLNDIHVDIMDYIKPAYCNEAQFRSMWSEFEWENKVHVNTSISDLRLYLKHIMKSTNMSCLTPEASMSGECGFLSANMYARSVFGEDALANISLEKNEEGVNDGVIQGHVRIRSKTQGIALSLGDKVSVLSYSARTMSSSFKVTSTPNAPSAVGPYVQAITHSGVVYASGCIPLDPQSMTIVGEGSIEPQATQVLKNLKNVLEASGSSMQDVMKTTCLLKNMEDFVAFNKVYEGAFAPHKPARSCFEVARLPKDVLVEVEAIAAVKN</sequence>
<evidence type="ECO:0000313" key="16">
    <source>
        <dbReference type="Proteomes" id="UP000310708"/>
    </source>
</evidence>
<keyword evidence="7 11" id="KW-0653">Protein transport</keyword>
<dbReference type="PIRSF" id="PIRSF005727">
    <property type="entry name" value="Coatomer_beta_subunit"/>
    <property type="match status" value="1"/>
</dbReference>
<dbReference type="GO" id="GO:0000139">
    <property type="term" value="C:Golgi membrane"/>
    <property type="evidence" value="ECO:0007669"/>
    <property type="project" value="UniProtKB-SubCell"/>
</dbReference>
<evidence type="ECO:0000256" key="8">
    <source>
        <dbReference type="ARBA" id="ARBA00023034"/>
    </source>
</evidence>
<keyword evidence="5" id="KW-0677">Repeat</keyword>
<dbReference type="InterPro" id="IPR011710">
    <property type="entry name" value="Coatomer_bsu_C"/>
</dbReference>
<dbReference type="FunFam" id="3.30.1330.40:FF:000001">
    <property type="entry name" value="L-PSP family endoribonuclease"/>
    <property type="match status" value="1"/>
</dbReference>
<keyword evidence="3 11" id="KW-0813">Transport</keyword>
<comment type="function">
    <text evidence="11">The coatomer is a cytosolic protein complex that binds to dilysine motifs and reversibly associates with Golgi non-clathrin-coated vesicles, which further mediate biosynthetic protein transport from the ER, via the Golgi up to the trans Golgi network. Coatomer complex is required for budding from Golgi membranes, and is essential for the retrograde Golgi-to-ER transport of dilysine-tagged proteins.</text>
</comment>
<comment type="subcellular location">
    <subcellularLocation>
        <location evidence="11">Cytoplasm</location>
    </subcellularLocation>
    <subcellularLocation>
        <location evidence="1 11">Golgi apparatus membrane</location>
        <topology evidence="1 11">Peripheral membrane protein</topology>
        <orientation evidence="1 11">Cytoplasmic side</orientation>
    </subcellularLocation>
    <subcellularLocation>
        <location evidence="11">Cytoplasmic vesicle</location>
        <location evidence="11">COPI-coated vesicle membrane</location>
        <topology evidence="11">Peripheral membrane protein</topology>
        <orientation evidence="11">Cytoplasmic side</orientation>
    </subcellularLocation>
</comment>
<keyword evidence="4 11" id="KW-0963">Cytoplasm</keyword>
<dbReference type="Pfam" id="PF07718">
    <property type="entry name" value="Coatamer_beta_C"/>
    <property type="match status" value="1"/>
</dbReference>
<keyword evidence="6 11" id="KW-0931">ER-Golgi transport</keyword>
<evidence type="ECO:0000256" key="2">
    <source>
        <dbReference type="ARBA" id="ARBA00010552"/>
    </source>
</evidence>
<dbReference type="Pfam" id="PF14806">
    <property type="entry name" value="Coatomer_b_Cpla"/>
    <property type="match status" value="1"/>
</dbReference>
<dbReference type="InterPro" id="IPR035959">
    <property type="entry name" value="RutC-like_sf"/>
</dbReference>
<organism evidence="15 16">
    <name type="scientific">Wallemia mellicola</name>
    <dbReference type="NCBI Taxonomy" id="1708541"/>
    <lineage>
        <taxon>Eukaryota</taxon>
        <taxon>Fungi</taxon>
        <taxon>Dikarya</taxon>
        <taxon>Basidiomycota</taxon>
        <taxon>Wallemiomycotina</taxon>
        <taxon>Wallemiomycetes</taxon>
        <taxon>Wallemiales</taxon>
        <taxon>Wallemiaceae</taxon>
        <taxon>Wallemia</taxon>
    </lineage>
</organism>
<evidence type="ECO:0000256" key="10">
    <source>
        <dbReference type="ARBA" id="ARBA00023329"/>
    </source>
</evidence>
<dbReference type="Gene3D" id="3.30.1330.40">
    <property type="entry name" value="RutC-like"/>
    <property type="match status" value="1"/>
</dbReference>
<dbReference type="GO" id="GO:0005198">
    <property type="term" value="F:structural molecule activity"/>
    <property type="evidence" value="ECO:0007669"/>
    <property type="project" value="InterPro"/>
</dbReference>
<keyword evidence="10 11" id="KW-0968">Cytoplasmic vesicle</keyword>
<dbReference type="SUPFAM" id="SSF48371">
    <property type="entry name" value="ARM repeat"/>
    <property type="match status" value="1"/>
</dbReference>
<dbReference type="GO" id="GO:0006891">
    <property type="term" value="P:intra-Golgi vesicle-mediated transport"/>
    <property type="evidence" value="ECO:0007669"/>
    <property type="project" value="TreeGrafter"/>
</dbReference>
<evidence type="ECO:0000256" key="5">
    <source>
        <dbReference type="ARBA" id="ARBA00022737"/>
    </source>
</evidence>
<evidence type="ECO:0000313" key="15">
    <source>
        <dbReference type="EMBL" id="TIC62876.1"/>
    </source>
</evidence>
<dbReference type="InterPro" id="IPR016024">
    <property type="entry name" value="ARM-type_fold"/>
</dbReference>
<dbReference type="GO" id="GO:0006886">
    <property type="term" value="P:intracellular protein transport"/>
    <property type="evidence" value="ECO:0007669"/>
    <property type="project" value="InterPro"/>
</dbReference>
<gene>
    <name evidence="15" type="ORF">E3Q01_03684</name>
</gene>
<dbReference type="EMBL" id="SPRX01000059">
    <property type="protein sequence ID" value="TIC62876.1"/>
    <property type="molecule type" value="Genomic_DNA"/>
</dbReference>
<dbReference type="GO" id="GO:0006888">
    <property type="term" value="P:endoplasmic reticulum to Golgi vesicle-mediated transport"/>
    <property type="evidence" value="ECO:0007669"/>
    <property type="project" value="TreeGrafter"/>
</dbReference>
<evidence type="ECO:0000256" key="1">
    <source>
        <dbReference type="ARBA" id="ARBA00004255"/>
    </source>
</evidence>
<evidence type="ECO:0000259" key="13">
    <source>
        <dbReference type="Pfam" id="PF07718"/>
    </source>
</evidence>
<dbReference type="Pfam" id="PF01042">
    <property type="entry name" value="Ribonuc_L-PSP"/>
    <property type="match status" value="1"/>
</dbReference>
<dbReference type="Pfam" id="PF01602">
    <property type="entry name" value="Adaptin_N"/>
    <property type="match status" value="1"/>
</dbReference>
<feature type="domain" description="Coatomer beta subunit appendage platform" evidence="14">
    <location>
        <begin position="825"/>
        <end position="955"/>
    </location>
</feature>
<evidence type="ECO:0000256" key="6">
    <source>
        <dbReference type="ARBA" id="ARBA00022892"/>
    </source>
</evidence>
<proteinExistence type="inferred from homology"/>
<dbReference type="SUPFAM" id="SSF55298">
    <property type="entry name" value="YjgF-like"/>
    <property type="match status" value="1"/>
</dbReference>
<dbReference type="AlphaFoldDB" id="A0A4T0LP79"/>
<evidence type="ECO:0000259" key="12">
    <source>
        <dbReference type="Pfam" id="PF01602"/>
    </source>
</evidence>
<comment type="caution">
    <text evidence="15">The sequence shown here is derived from an EMBL/GenBank/DDBJ whole genome shotgun (WGS) entry which is preliminary data.</text>
</comment>
<evidence type="ECO:0000256" key="4">
    <source>
        <dbReference type="ARBA" id="ARBA00022490"/>
    </source>
</evidence>
<dbReference type="InterPro" id="IPR011989">
    <property type="entry name" value="ARM-like"/>
</dbReference>
<dbReference type="CDD" id="cd00448">
    <property type="entry name" value="YjgF_YER057c_UK114_family"/>
    <property type="match status" value="1"/>
</dbReference>
<name>A0A4T0LP79_9BASI</name>
<comment type="similarity">
    <text evidence="2">Belongs to the RutC family.</text>
</comment>
<dbReference type="Proteomes" id="UP000310708">
    <property type="component" value="Unassembled WGS sequence"/>
</dbReference>
<dbReference type="NCBIfam" id="TIGR00004">
    <property type="entry name" value="Rid family detoxifying hydrolase"/>
    <property type="match status" value="1"/>
</dbReference>
<dbReference type="Gene3D" id="1.25.10.10">
    <property type="entry name" value="Leucine-rich Repeat Variant"/>
    <property type="match status" value="1"/>
</dbReference>
<dbReference type="PANTHER" id="PTHR10635:SF0">
    <property type="entry name" value="COATOMER SUBUNIT BETA"/>
    <property type="match status" value="1"/>
</dbReference>
<feature type="domain" description="Coatomer beta subunit C-terminal" evidence="13">
    <location>
        <begin position="683"/>
        <end position="819"/>
    </location>
</feature>